<dbReference type="Gene3D" id="3.40.50.720">
    <property type="entry name" value="NAD(P)-binding Rossmann-like Domain"/>
    <property type="match status" value="1"/>
</dbReference>
<dbReference type="InterPro" id="IPR002347">
    <property type="entry name" value="SDR_fam"/>
</dbReference>
<accession>A0ABP7ANZ8</accession>
<evidence type="ECO:0000313" key="1">
    <source>
        <dbReference type="EMBL" id="GAA3636812.1"/>
    </source>
</evidence>
<evidence type="ECO:0008006" key="3">
    <source>
        <dbReference type="Google" id="ProtNLM"/>
    </source>
</evidence>
<sequence>MPADWGIRSNVIEPGWIETDLTAAMSSNPIMRRIQHGQQNHTVLLRRPGQGDDITGPALFFAGDESSYITGPRSWSTVAGSPPRRTWVASDPITCSACWRRRRSSTVVART</sequence>
<keyword evidence="2" id="KW-1185">Reference proteome</keyword>
<organism evidence="1 2">
    <name type="scientific">Microlunatus ginsengisoli</name>
    <dbReference type="NCBI Taxonomy" id="363863"/>
    <lineage>
        <taxon>Bacteria</taxon>
        <taxon>Bacillati</taxon>
        <taxon>Actinomycetota</taxon>
        <taxon>Actinomycetes</taxon>
        <taxon>Propionibacteriales</taxon>
        <taxon>Propionibacteriaceae</taxon>
        <taxon>Microlunatus</taxon>
    </lineage>
</organism>
<protein>
    <recommendedName>
        <fullName evidence="3">SDR family oxidoreductase</fullName>
    </recommendedName>
</protein>
<proteinExistence type="predicted"/>
<comment type="caution">
    <text evidence="1">The sequence shown here is derived from an EMBL/GenBank/DDBJ whole genome shotgun (WGS) entry which is preliminary data.</text>
</comment>
<dbReference type="EMBL" id="BAABAB010000043">
    <property type="protein sequence ID" value="GAA3636812.1"/>
    <property type="molecule type" value="Genomic_DNA"/>
</dbReference>
<dbReference type="Pfam" id="PF13561">
    <property type="entry name" value="adh_short_C2"/>
    <property type="match status" value="1"/>
</dbReference>
<name>A0ABP7ANZ8_9ACTN</name>
<dbReference type="InterPro" id="IPR036291">
    <property type="entry name" value="NAD(P)-bd_dom_sf"/>
</dbReference>
<reference evidence="2" key="1">
    <citation type="journal article" date="2019" name="Int. J. Syst. Evol. Microbiol.">
        <title>The Global Catalogue of Microorganisms (GCM) 10K type strain sequencing project: providing services to taxonomists for standard genome sequencing and annotation.</title>
        <authorList>
            <consortium name="The Broad Institute Genomics Platform"/>
            <consortium name="The Broad Institute Genome Sequencing Center for Infectious Disease"/>
            <person name="Wu L."/>
            <person name="Ma J."/>
        </authorList>
    </citation>
    <scope>NUCLEOTIDE SEQUENCE [LARGE SCALE GENOMIC DNA]</scope>
    <source>
        <strain evidence="2">JCM 16929</strain>
    </source>
</reference>
<dbReference type="Proteomes" id="UP001501490">
    <property type="component" value="Unassembled WGS sequence"/>
</dbReference>
<gene>
    <name evidence="1" type="ORF">GCM10022236_44190</name>
</gene>
<evidence type="ECO:0000313" key="2">
    <source>
        <dbReference type="Proteomes" id="UP001501490"/>
    </source>
</evidence>
<dbReference type="PRINTS" id="PR00081">
    <property type="entry name" value="GDHRDH"/>
</dbReference>
<dbReference type="SUPFAM" id="SSF51735">
    <property type="entry name" value="NAD(P)-binding Rossmann-fold domains"/>
    <property type="match status" value="1"/>
</dbReference>